<reference evidence="1 2" key="1">
    <citation type="submission" date="2020-08" db="EMBL/GenBank/DDBJ databases">
        <title>Genomic Encyclopedia of Type Strains, Phase IV (KMG-IV): sequencing the most valuable type-strain genomes for metagenomic binning, comparative biology and taxonomic classification.</title>
        <authorList>
            <person name="Goeker M."/>
        </authorList>
    </citation>
    <scope>NUCLEOTIDE SEQUENCE [LARGE SCALE GENOMIC DNA]</scope>
    <source>
        <strain evidence="1 2">DSM 11490</strain>
    </source>
</reference>
<dbReference type="EMBL" id="JACJIB010000004">
    <property type="protein sequence ID" value="MBA8913596.1"/>
    <property type="molecule type" value="Genomic_DNA"/>
</dbReference>
<accession>A0AA40S2Y9</accession>
<organism evidence="1 2">
    <name type="scientific">Methylorubrum thiocyanatum</name>
    <dbReference type="NCBI Taxonomy" id="47958"/>
    <lineage>
        <taxon>Bacteria</taxon>
        <taxon>Pseudomonadati</taxon>
        <taxon>Pseudomonadota</taxon>
        <taxon>Alphaproteobacteria</taxon>
        <taxon>Hyphomicrobiales</taxon>
        <taxon>Methylobacteriaceae</taxon>
        <taxon>Methylorubrum</taxon>
    </lineage>
</organism>
<sequence>MRKTLSDSIYPNHIRNITYVIYLVLLTKMRKLKRI</sequence>
<name>A0AA40S2Y9_9HYPH</name>
<evidence type="ECO:0000313" key="1">
    <source>
        <dbReference type="EMBL" id="MBA8913596.1"/>
    </source>
</evidence>
<gene>
    <name evidence="1" type="ORF">HNR51_002679</name>
</gene>
<comment type="caution">
    <text evidence="1">The sequence shown here is derived from an EMBL/GenBank/DDBJ whole genome shotgun (WGS) entry which is preliminary data.</text>
</comment>
<proteinExistence type="predicted"/>
<keyword evidence="2" id="KW-1185">Reference proteome</keyword>
<dbReference type="Proteomes" id="UP000543554">
    <property type="component" value="Unassembled WGS sequence"/>
</dbReference>
<dbReference type="AlphaFoldDB" id="A0AA40S2Y9"/>
<protein>
    <submittedName>
        <fullName evidence="1">Uncharacterized protein</fullName>
    </submittedName>
</protein>
<evidence type="ECO:0000313" key="2">
    <source>
        <dbReference type="Proteomes" id="UP000543554"/>
    </source>
</evidence>